<evidence type="ECO:0000313" key="6">
    <source>
        <dbReference type="EMBL" id="KAK1369222.1"/>
    </source>
</evidence>
<reference evidence="6" key="1">
    <citation type="submission" date="2023-02" db="EMBL/GenBank/DDBJ databases">
        <title>Genome of toxic invasive species Heracleum sosnowskyi carries increased number of genes despite the absence of recent whole-genome duplications.</title>
        <authorList>
            <person name="Schelkunov M."/>
            <person name="Shtratnikova V."/>
            <person name="Makarenko M."/>
            <person name="Klepikova A."/>
            <person name="Omelchenko D."/>
            <person name="Novikova G."/>
            <person name="Obukhova E."/>
            <person name="Bogdanov V."/>
            <person name="Penin A."/>
            <person name="Logacheva M."/>
        </authorList>
    </citation>
    <scope>NUCLEOTIDE SEQUENCE</scope>
    <source>
        <strain evidence="6">Hsosn_3</strain>
        <tissue evidence="6">Leaf</tissue>
    </source>
</reference>
<proteinExistence type="predicted"/>
<dbReference type="CDD" id="cd16649">
    <property type="entry name" value="mRING-HC-C3HC5_CGRF1-like"/>
    <property type="match status" value="1"/>
</dbReference>
<dbReference type="PIRSF" id="PIRSF036836">
    <property type="entry name" value="RNase_bind_SBP1"/>
    <property type="match status" value="1"/>
</dbReference>
<dbReference type="InterPro" id="IPR001841">
    <property type="entry name" value="Znf_RING"/>
</dbReference>
<dbReference type="InterPro" id="IPR013083">
    <property type="entry name" value="Znf_RING/FYVE/PHD"/>
</dbReference>
<keyword evidence="1" id="KW-0479">Metal-binding</keyword>
<feature type="domain" description="RING-type" evidence="5">
    <location>
        <begin position="269"/>
        <end position="305"/>
    </location>
</feature>
<accession>A0AAD8HN38</accession>
<comment type="caution">
    <text evidence="6">The sequence shown here is derived from an EMBL/GenBank/DDBJ whole genome shotgun (WGS) entry which is preliminary data.</text>
</comment>
<reference evidence="6" key="2">
    <citation type="submission" date="2023-05" db="EMBL/GenBank/DDBJ databases">
        <authorList>
            <person name="Schelkunov M.I."/>
        </authorList>
    </citation>
    <scope>NUCLEOTIDE SEQUENCE</scope>
    <source>
        <strain evidence="6">Hsosn_3</strain>
        <tissue evidence="6">Leaf</tissue>
    </source>
</reference>
<evidence type="ECO:0000259" key="5">
    <source>
        <dbReference type="PROSITE" id="PS50089"/>
    </source>
</evidence>
<evidence type="ECO:0000313" key="7">
    <source>
        <dbReference type="Proteomes" id="UP001237642"/>
    </source>
</evidence>
<dbReference type="Pfam" id="PF13920">
    <property type="entry name" value="zf-C3HC4_3"/>
    <property type="match status" value="1"/>
</dbReference>
<dbReference type="GO" id="GO:0004842">
    <property type="term" value="F:ubiquitin-protein transferase activity"/>
    <property type="evidence" value="ECO:0007669"/>
    <property type="project" value="TreeGrafter"/>
</dbReference>
<evidence type="ECO:0000256" key="1">
    <source>
        <dbReference type="ARBA" id="ARBA00022723"/>
    </source>
</evidence>
<dbReference type="Gene3D" id="3.30.40.10">
    <property type="entry name" value="Zinc/RING finger domain, C3HC4 (zinc finger)"/>
    <property type="match status" value="1"/>
</dbReference>
<evidence type="ECO:0000256" key="2">
    <source>
        <dbReference type="ARBA" id="ARBA00022771"/>
    </source>
</evidence>
<name>A0AAD8HN38_9APIA</name>
<evidence type="ECO:0000256" key="3">
    <source>
        <dbReference type="ARBA" id="ARBA00022833"/>
    </source>
</evidence>
<dbReference type="AlphaFoldDB" id="A0AAD8HN38"/>
<dbReference type="EMBL" id="JAUIZM010000008">
    <property type="protein sequence ID" value="KAK1369222.1"/>
    <property type="molecule type" value="Genomic_DNA"/>
</dbReference>
<sequence length="318" mass="35809">MAVEARHMNIFPQQIIANREFMNSNQVNNFGYNHNNLGTMIFDGTTMADNLLPLNQSLYCEANNSMKAESGLTYNLPSVPRKRSRDSMNELHRVIVPQKQSHLQDFQQNLPIQMHQQRLEIDQIIAQHTKKIRMELEERQKQQTRTLVSAIGEGVMKKLQEKDDDIQKMLRMNLALQERVKSLFVENQLWKDLAQTNEATVMSLRCNLEQVLTQVSDDRRFTVAGNVDVAEEAESCGSSGHGEEGEEVFARRRVGIDAPAGGGVGNRMCRKCGERESCVLLLPCRHLCLCTVCGTTSQSTCPVCNASMNATVHVNVSD</sequence>
<keyword evidence="3" id="KW-0862">Zinc</keyword>
<gene>
    <name evidence="6" type="ORF">POM88_035314</name>
</gene>
<dbReference type="PANTHER" id="PTHR42647">
    <property type="entry name" value="SBP (S-RIBONUCLEASE BINDING PROTEIN) FAMILY PROTEIN"/>
    <property type="match status" value="1"/>
</dbReference>
<dbReference type="GO" id="GO:0043067">
    <property type="term" value="P:regulation of programmed cell death"/>
    <property type="evidence" value="ECO:0007669"/>
    <property type="project" value="TreeGrafter"/>
</dbReference>
<evidence type="ECO:0000256" key="4">
    <source>
        <dbReference type="PROSITE-ProRule" id="PRU00175"/>
    </source>
</evidence>
<keyword evidence="7" id="KW-1185">Reference proteome</keyword>
<dbReference type="PROSITE" id="PS50089">
    <property type="entry name" value="ZF_RING_2"/>
    <property type="match status" value="1"/>
</dbReference>
<dbReference type="GO" id="GO:0008270">
    <property type="term" value="F:zinc ion binding"/>
    <property type="evidence" value="ECO:0007669"/>
    <property type="project" value="UniProtKB-KW"/>
</dbReference>
<organism evidence="6 7">
    <name type="scientific">Heracleum sosnowskyi</name>
    <dbReference type="NCBI Taxonomy" id="360622"/>
    <lineage>
        <taxon>Eukaryota</taxon>
        <taxon>Viridiplantae</taxon>
        <taxon>Streptophyta</taxon>
        <taxon>Embryophyta</taxon>
        <taxon>Tracheophyta</taxon>
        <taxon>Spermatophyta</taxon>
        <taxon>Magnoliopsida</taxon>
        <taxon>eudicotyledons</taxon>
        <taxon>Gunneridae</taxon>
        <taxon>Pentapetalae</taxon>
        <taxon>asterids</taxon>
        <taxon>campanulids</taxon>
        <taxon>Apiales</taxon>
        <taxon>Apiaceae</taxon>
        <taxon>Apioideae</taxon>
        <taxon>apioid superclade</taxon>
        <taxon>Tordylieae</taxon>
        <taxon>Tordyliinae</taxon>
        <taxon>Heracleum</taxon>
    </lineage>
</organism>
<dbReference type="PANTHER" id="PTHR42647:SF55">
    <property type="entry name" value="BOI-RELATED E3 UBIQUITIN-PROTEIN LIGASE 1"/>
    <property type="match status" value="1"/>
</dbReference>
<dbReference type="Proteomes" id="UP001237642">
    <property type="component" value="Unassembled WGS sequence"/>
</dbReference>
<keyword evidence="2 4" id="KW-0863">Zinc-finger</keyword>
<protein>
    <submittedName>
        <fullName evidence="6">E3 ubiquitin-protein ligase BOI</fullName>
    </submittedName>
</protein>